<reference evidence="3" key="1">
    <citation type="journal article" date="2018" name="Nat. Microbiol.">
        <title>Leveraging single-cell genomics to expand the fungal tree of life.</title>
        <authorList>
            <person name="Ahrendt S.R."/>
            <person name="Quandt C.A."/>
            <person name="Ciobanu D."/>
            <person name="Clum A."/>
            <person name="Salamov A."/>
            <person name="Andreopoulos B."/>
            <person name="Cheng J.F."/>
            <person name="Woyke T."/>
            <person name="Pelin A."/>
            <person name="Henrissat B."/>
            <person name="Reynolds N.K."/>
            <person name="Benny G.L."/>
            <person name="Smith M.E."/>
            <person name="James T.Y."/>
            <person name="Grigoriev I.V."/>
        </authorList>
    </citation>
    <scope>NUCLEOTIDE SEQUENCE [LARGE SCALE GENOMIC DNA]</scope>
    <source>
        <strain evidence="3">Baker2002</strain>
    </source>
</reference>
<evidence type="ECO:0000256" key="1">
    <source>
        <dbReference type="SAM" id="MobiDB-lite"/>
    </source>
</evidence>
<protein>
    <submittedName>
        <fullName evidence="2">Uncharacterized protein</fullName>
    </submittedName>
</protein>
<feature type="region of interest" description="Disordered" evidence="1">
    <location>
        <begin position="347"/>
        <end position="402"/>
    </location>
</feature>
<dbReference type="AlphaFoldDB" id="A0A4P9ZE22"/>
<keyword evidence="3" id="KW-1185">Reference proteome</keyword>
<gene>
    <name evidence="2" type="ORF">METBISCDRAFT_22533</name>
</gene>
<dbReference type="OrthoDB" id="3981301at2759"/>
<organism evidence="2 3">
    <name type="scientific">Metschnikowia bicuspidata</name>
    <dbReference type="NCBI Taxonomy" id="27322"/>
    <lineage>
        <taxon>Eukaryota</taxon>
        <taxon>Fungi</taxon>
        <taxon>Dikarya</taxon>
        <taxon>Ascomycota</taxon>
        <taxon>Saccharomycotina</taxon>
        <taxon>Pichiomycetes</taxon>
        <taxon>Metschnikowiaceae</taxon>
        <taxon>Metschnikowia</taxon>
    </lineage>
</organism>
<feature type="compositionally biased region" description="Polar residues" evidence="1">
    <location>
        <begin position="370"/>
        <end position="388"/>
    </location>
</feature>
<evidence type="ECO:0000313" key="3">
    <source>
        <dbReference type="Proteomes" id="UP000268321"/>
    </source>
</evidence>
<evidence type="ECO:0000313" key="2">
    <source>
        <dbReference type="EMBL" id="RKP31216.1"/>
    </source>
</evidence>
<sequence>MNATPKLFLIYETTFDKNNIPDALIDLDEILRHTSALLERSQSVHSREQHALPETVEEAGLFCQARSLPQLLPPTYSYLPFSSPAYLKQPLREPTDRAIEEEDDIEETALDYPESSTTQLFSGDYHASANGGRTTARNSGLYEISVNSSNSSLPSIEASSQRSVLAHPLEKSYSNSSRESALSGLGFIRNNSLTHNSGAKATRYQTFCEQSLNISSAIKNMSSENVNLQASSVSNTPTSSYELALLSPNSPHSLTYHGDSLGHSSSMSSLKLPCLAEKRARNFPAGILGNSGTGNTFDSRTREFPKHPYTTTIRMHDANLRGGSPVTAHDFPYRINLKEMICQTVNEKPKRVTSRKSLPVPPSANKCRANDNSLSPLSENTDNVSTESVGDHGSDHSSLASQPEILQQSTKGDVISRNVTHVQDLEDTKCETYVKPLDDCTSPIHVRKTAMTNSTQPKSLPAISVLSPKVLSTHKKVPQESRIPPRKTFDRTRATSENIKKNADSVLNLQVGPNSRIRAKEHKRTGSGHRLLSNWLKKCA</sequence>
<accession>A0A4P9ZE22</accession>
<proteinExistence type="predicted"/>
<dbReference type="Proteomes" id="UP000268321">
    <property type="component" value="Unassembled WGS sequence"/>
</dbReference>
<dbReference type="EMBL" id="ML004444">
    <property type="protein sequence ID" value="RKP31216.1"/>
    <property type="molecule type" value="Genomic_DNA"/>
</dbReference>
<name>A0A4P9ZE22_9ASCO</name>